<dbReference type="GO" id="GO:0003677">
    <property type="term" value="F:DNA binding"/>
    <property type="evidence" value="ECO:0007669"/>
    <property type="project" value="UniProtKB-UniRule"/>
</dbReference>
<evidence type="ECO:0000256" key="2">
    <source>
        <dbReference type="PROSITE-ProRule" id="PRU00335"/>
    </source>
</evidence>
<dbReference type="InterPro" id="IPR036271">
    <property type="entry name" value="Tet_transcr_reg_TetR-rel_C_sf"/>
</dbReference>
<comment type="caution">
    <text evidence="4">The sequence shown here is derived from an EMBL/GenBank/DDBJ whole genome shotgun (WGS) entry which is preliminary data.</text>
</comment>
<reference evidence="4" key="1">
    <citation type="journal article" date="2014" name="Int. J. Syst. Evol. Microbiol.">
        <title>Complete genome sequence of Corynebacterium casei LMG S-19264T (=DSM 44701T), isolated from a smear-ripened cheese.</title>
        <authorList>
            <consortium name="US DOE Joint Genome Institute (JGI-PGF)"/>
            <person name="Walter F."/>
            <person name="Albersmeier A."/>
            <person name="Kalinowski J."/>
            <person name="Ruckert C."/>
        </authorList>
    </citation>
    <scope>NUCLEOTIDE SEQUENCE</scope>
    <source>
        <strain evidence="4">CGMCC 4.7299</strain>
    </source>
</reference>
<feature type="domain" description="HTH tetR-type" evidence="3">
    <location>
        <begin position="10"/>
        <end position="70"/>
    </location>
</feature>
<organism evidence="4 5">
    <name type="scientific">Mangrovihabitans endophyticus</name>
    <dbReference type="NCBI Taxonomy" id="1751298"/>
    <lineage>
        <taxon>Bacteria</taxon>
        <taxon>Bacillati</taxon>
        <taxon>Actinomycetota</taxon>
        <taxon>Actinomycetes</taxon>
        <taxon>Micromonosporales</taxon>
        <taxon>Micromonosporaceae</taxon>
        <taxon>Mangrovihabitans</taxon>
    </lineage>
</organism>
<dbReference type="EMBL" id="BMMX01000018">
    <property type="protein sequence ID" value="GGL00952.1"/>
    <property type="molecule type" value="Genomic_DNA"/>
</dbReference>
<dbReference type="Pfam" id="PF00440">
    <property type="entry name" value="TetR_N"/>
    <property type="match status" value="1"/>
</dbReference>
<keyword evidence="1 2" id="KW-0238">DNA-binding</keyword>
<dbReference type="PANTHER" id="PTHR43479:SF11">
    <property type="entry name" value="ACREF_ENVCD OPERON REPRESSOR-RELATED"/>
    <property type="match status" value="1"/>
</dbReference>
<dbReference type="Proteomes" id="UP000656042">
    <property type="component" value="Unassembled WGS sequence"/>
</dbReference>
<dbReference type="InterPro" id="IPR001647">
    <property type="entry name" value="HTH_TetR"/>
</dbReference>
<dbReference type="PROSITE" id="PS50977">
    <property type="entry name" value="HTH_TETR_2"/>
    <property type="match status" value="1"/>
</dbReference>
<name>A0A8J3FQU5_9ACTN</name>
<evidence type="ECO:0000313" key="5">
    <source>
        <dbReference type="Proteomes" id="UP000656042"/>
    </source>
</evidence>
<evidence type="ECO:0000259" key="3">
    <source>
        <dbReference type="PROSITE" id="PS50977"/>
    </source>
</evidence>
<dbReference type="InterPro" id="IPR009057">
    <property type="entry name" value="Homeodomain-like_sf"/>
</dbReference>
<gene>
    <name evidence="4" type="ORF">GCM10012284_39400</name>
</gene>
<dbReference type="SUPFAM" id="SSF48498">
    <property type="entry name" value="Tetracyclin repressor-like, C-terminal domain"/>
    <property type="match status" value="1"/>
</dbReference>
<dbReference type="InterPro" id="IPR050624">
    <property type="entry name" value="HTH-type_Tx_Regulator"/>
</dbReference>
<keyword evidence="5" id="KW-1185">Reference proteome</keyword>
<dbReference type="SUPFAM" id="SSF46689">
    <property type="entry name" value="Homeodomain-like"/>
    <property type="match status" value="1"/>
</dbReference>
<dbReference type="Gene3D" id="1.10.357.10">
    <property type="entry name" value="Tetracycline Repressor, domain 2"/>
    <property type="match status" value="1"/>
</dbReference>
<protein>
    <submittedName>
        <fullName evidence="4">TetR family transcriptional regulator</fullName>
    </submittedName>
</protein>
<dbReference type="PRINTS" id="PR00455">
    <property type="entry name" value="HTHTETR"/>
</dbReference>
<dbReference type="PANTHER" id="PTHR43479">
    <property type="entry name" value="ACREF/ENVCD OPERON REPRESSOR-RELATED"/>
    <property type="match status" value="1"/>
</dbReference>
<reference evidence="4" key="2">
    <citation type="submission" date="2020-09" db="EMBL/GenBank/DDBJ databases">
        <authorList>
            <person name="Sun Q."/>
            <person name="Zhou Y."/>
        </authorList>
    </citation>
    <scope>NUCLEOTIDE SEQUENCE</scope>
    <source>
        <strain evidence="4">CGMCC 4.7299</strain>
    </source>
</reference>
<evidence type="ECO:0000313" key="4">
    <source>
        <dbReference type="EMBL" id="GGL00952.1"/>
    </source>
</evidence>
<feature type="DNA-binding region" description="H-T-H motif" evidence="2">
    <location>
        <begin position="33"/>
        <end position="52"/>
    </location>
</feature>
<accession>A0A8J3FQU5</accession>
<sequence>MVMQRAQQAEATRTALIEAAKRLFAVRGYLNTKINDITAEAGRSAGSFYSHFASKEELLEALLQELAGTGDELSRDGEHQSDFSQEQAIRYHVAAYWRVHREHRATMLALSQAALVNEEFAGTLRRFRRAQFDDLIDHLSNISNLPASPAVTLTMMAAMLECVPHLWPEVPEDEAIEATTRFIYRALNGRDY</sequence>
<evidence type="ECO:0000256" key="1">
    <source>
        <dbReference type="ARBA" id="ARBA00023125"/>
    </source>
</evidence>
<dbReference type="Gene3D" id="1.10.10.60">
    <property type="entry name" value="Homeodomain-like"/>
    <property type="match status" value="1"/>
</dbReference>
<dbReference type="AlphaFoldDB" id="A0A8J3FQU5"/>
<proteinExistence type="predicted"/>